<evidence type="ECO:0000313" key="2">
    <source>
        <dbReference type="Proteomes" id="UP001589747"/>
    </source>
</evidence>
<sequence length="174" mass="19218">MMKRLPPFMRGSALYKTLFDTSAAQLAIRDVKIANITAQLSVDTATWALSIYETELGIPVETSKPASERRSVIKSRMRGTGKVDAALIRLVANSWTNGGAAVSFSDGRITVTFNDVIGVPENIEDVKRAIEEVKPAHLAVEYVFLFNTWKDAATKTWGELNNYTWGQVMSGDIF</sequence>
<reference evidence="1 2" key="1">
    <citation type="submission" date="2024-09" db="EMBL/GenBank/DDBJ databases">
        <authorList>
            <person name="Sun Q."/>
            <person name="Mori K."/>
        </authorList>
    </citation>
    <scope>NUCLEOTIDE SEQUENCE [LARGE SCALE GENOMIC DNA]</scope>
    <source>
        <strain evidence="1 2">TISTR 2452</strain>
    </source>
</reference>
<dbReference type="InterPro" id="IPR018755">
    <property type="entry name" value="Phage_Mu_Gp48"/>
</dbReference>
<dbReference type="RefSeq" id="WP_377494825.1">
    <property type="nucleotide sequence ID" value="NZ_JBHMDO010000022.1"/>
</dbReference>
<protein>
    <submittedName>
        <fullName evidence="1">Phage tail protein</fullName>
    </submittedName>
</protein>
<evidence type="ECO:0000313" key="1">
    <source>
        <dbReference type="EMBL" id="MFB9327006.1"/>
    </source>
</evidence>
<dbReference type="EMBL" id="JBHMDO010000022">
    <property type="protein sequence ID" value="MFB9327006.1"/>
    <property type="molecule type" value="Genomic_DNA"/>
</dbReference>
<keyword evidence="2" id="KW-1185">Reference proteome</keyword>
<gene>
    <name evidence="1" type="ORF">ACFFSY_13845</name>
</gene>
<dbReference type="Pfam" id="PF10076">
    <property type="entry name" value="Phage_Mu_Gp48"/>
    <property type="match status" value="1"/>
</dbReference>
<proteinExistence type="predicted"/>
<dbReference type="Proteomes" id="UP001589747">
    <property type="component" value="Unassembled WGS sequence"/>
</dbReference>
<comment type="caution">
    <text evidence="1">The sequence shown here is derived from an EMBL/GenBank/DDBJ whole genome shotgun (WGS) entry which is preliminary data.</text>
</comment>
<name>A0ABV5KP76_9BACL</name>
<organism evidence="1 2">
    <name type="scientific">Paenibacillus aurantiacus</name>
    <dbReference type="NCBI Taxonomy" id="1936118"/>
    <lineage>
        <taxon>Bacteria</taxon>
        <taxon>Bacillati</taxon>
        <taxon>Bacillota</taxon>
        <taxon>Bacilli</taxon>
        <taxon>Bacillales</taxon>
        <taxon>Paenibacillaceae</taxon>
        <taxon>Paenibacillus</taxon>
    </lineage>
</organism>
<accession>A0ABV5KP76</accession>